<evidence type="ECO:0000256" key="7">
    <source>
        <dbReference type="HAMAP-Rule" id="MF_00173"/>
    </source>
</evidence>
<dbReference type="InterPro" id="IPR036390">
    <property type="entry name" value="WH_DNA-bd_sf"/>
</dbReference>
<keyword evidence="12" id="KW-1185">Reference proteome</keyword>
<comment type="function">
    <text evidence="7">Regulates arginine biosynthesis genes.</text>
</comment>
<name>A0ABQ1P563_9BACI</name>
<keyword evidence="3 7" id="KW-0963">Cytoplasm</keyword>
<proteinExistence type="inferred from homology"/>
<dbReference type="Pfam" id="PF01316">
    <property type="entry name" value="Arg_repressor"/>
    <property type="match status" value="1"/>
</dbReference>
<evidence type="ECO:0000259" key="10">
    <source>
        <dbReference type="Pfam" id="PF02863"/>
    </source>
</evidence>
<feature type="domain" description="Arginine repressor C-terminal" evidence="10">
    <location>
        <begin position="127"/>
        <end position="191"/>
    </location>
</feature>
<dbReference type="Proteomes" id="UP000619534">
    <property type="component" value="Unassembled WGS sequence"/>
</dbReference>
<protein>
    <recommendedName>
        <fullName evidence="7 8">Arginine repressor</fullName>
    </recommendedName>
</protein>
<comment type="similarity">
    <text evidence="2 7">Belongs to the ArgR family.</text>
</comment>
<sequence length="195" mass="22450">MCSPPFYTLKTSIWLKEIIEAIRYQDLLIIQACQNRSEGLRLEETNVNKGQRHIKIRELITNNDIETQDELVDRLKSLGYNVTQATVSRDIKELHLVKVPMIDGRYKYSLPADQRFNPLEKLRRLMMDAFVSIDRAGHFIILKTLPGNANAVGALIDNLDWEEIMGTICGDDTCLIICRSEEQTRLISDQLLEML</sequence>
<evidence type="ECO:0000256" key="3">
    <source>
        <dbReference type="ARBA" id="ARBA00022490"/>
    </source>
</evidence>
<keyword evidence="7" id="KW-0678">Repressor</keyword>
<keyword evidence="7" id="KW-0028">Amino-acid biosynthesis</keyword>
<dbReference type="InterPro" id="IPR001669">
    <property type="entry name" value="Arg_repress"/>
</dbReference>
<evidence type="ECO:0000256" key="5">
    <source>
        <dbReference type="ARBA" id="ARBA00023125"/>
    </source>
</evidence>
<dbReference type="Gene3D" id="3.30.1360.40">
    <property type="match status" value="1"/>
</dbReference>
<evidence type="ECO:0000256" key="2">
    <source>
        <dbReference type="ARBA" id="ARBA00008316"/>
    </source>
</evidence>
<dbReference type="Gene3D" id="1.10.10.10">
    <property type="entry name" value="Winged helix-like DNA-binding domain superfamily/Winged helix DNA-binding domain"/>
    <property type="match status" value="1"/>
</dbReference>
<dbReference type="Pfam" id="PF02863">
    <property type="entry name" value="Arg_repressor_C"/>
    <property type="match status" value="1"/>
</dbReference>
<accession>A0ABQ1P563</accession>
<evidence type="ECO:0000256" key="6">
    <source>
        <dbReference type="ARBA" id="ARBA00023163"/>
    </source>
</evidence>
<keyword evidence="7" id="KW-0055">Arginine biosynthesis</keyword>
<dbReference type="InterPro" id="IPR020899">
    <property type="entry name" value="Arg_repress_C"/>
</dbReference>
<reference evidence="12" key="1">
    <citation type="journal article" date="2019" name="Int. J. Syst. Evol. Microbiol.">
        <title>The Global Catalogue of Microorganisms (GCM) 10K type strain sequencing project: providing services to taxonomists for standard genome sequencing and annotation.</title>
        <authorList>
            <consortium name="The Broad Institute Genomics Platform"/>
            <consortium name="The Broad Institute Genome Sequencing Center for Infectious Disease"/>
            <person name="Wu L."/>
            <person name="Ma J."/>
        </authorList>
    </citation>
    <scope>NUCLEOTIDE SEQUENCE [LARGE SCALE GENOMIC DNA]</scope>
    <source>
        <strain evidence="12">CCM 7282</strain>
    </source>
</reference>
<dbReference type="InterPro" id="IPR036388">
    <property type="entry name" value="WH-like_DNA-bd_sf"/>
</dbReference>
<keyword evidence="6 7" id="KW-0804">Transcription</keyword>
<organism evidence="11 12">
    <name type="scientific">Thalassobacillus devorans</name>
    <dbReference type="NCBI Taxonomy" id="279813"/>
    <lineage>
        <taxon>Bacteria</taxon>
        <taxon>Bacillati</taxon>
        <taxon>Bacillota</taxon>
        <taxon>Bacilli</taxon>
        <taxon>Bacillales</taxon>
        <taxon>Bacillaceae</taxon>
        <taxon>Thalassobacillus</taxon>
    </lineage>
</organism>
<evidence type="ECO:0000313" key="12">
    <source>
        <dbReference type="Proteomes" id="UP000619534"/>
    </source>
</evidence>
<evidence type="ECO:0000256" key="4">
    <source>
        <dbReference type="ARBA" id="ARBA00023015"/>
    </source>
</evidence>
<feature type="domain" description="Arginine repressor DNA-binding" evidence="9">
    <location>
        <begin position="47"/>
        <end position="116"/>
    </location>
</feature>
<comment type="pathway">
    <text evidence="7">Amino-acid biosynthesis; L-arginine biosynthesis [regulation].</text>
</comment>
<dbReference type="NCBIfam" id="NF003281">
    <property type="entry name" value="PRK04280.1"/>
    <property type="match status" value="1"/>
</dbReference>
<evidence type="ECO:0000313" key="11">
    <source>
        <dbReference type="EMBL" id="GGC91255.1"/>
    </source>
</evidence>
<dbReference type="SUPFAM" id="SSF46785">
    <property type="entry name" value="Winged helix' DNA-binding domain"/>
    <property type="match status" value="1"/>
</dbReference>
<keyword evidence="4 7" id="KW-0805">Transcription regulation</keyword>
<comment type="caution">
    <text evidence="11">The sequence shown here is derived from an EMBL/GenBank/DDBJ whole genome shotgun (WGS) entry which is preliminary data.</text>
</comment>
<evidence type="ECO:0000256" key="1">
    <source>
        <dbReference type="ARBA" id="ARBA00004496"/>
    </source>
</evidence>
<dbReference type="PRINTS" id="PR01467">
    <property type="entry name" value="ARGREPRESSOR"/>
</dbReference>
<keyword evidence="5 7" id="KW-0238">DNA-binding</keyword>
<dbReference type="InterPro" id="IPR020900">
    <property type="entry name" value="Arg_repress_DNA-bd"/>
</dbReference>
<dbReference type="SUPFAM" id="SSF55252">
    <property type="entry name" value="C-terminal domain of arginine repressor"/>
    <property type="match status" value="1"/>
</dbReference>
<comment type="subcellular location">
    <subcellularLocation>
        <location evidence="1 7">Cytoplasm</location>
    </subcellularLocation>
</comment>
<dbReference type="PANTHER" id="PTHR34471">
    <property type="entry name" value="ARGININE REPRESSOR"/>
    <property type="match status" value="1"/>
</dbReference>
<dbReference type="InterPro" id="IPR036251">
    <property type="entry name" value="Arg_repress_C_sf"/>
</dbReference>
<dbReference type="HAMAP" id="MF_00173">
    <property type="entry name" value="Arg_repressor"/>
    <property type="match status" value="1"/>
</dbReference>
<dbReference type="NCBIfam" id="TIGR01529">
    <property type="entry name" value="argR_whole"/>
    <property type="match status" value="1"/>
</dbReference>
<dbReference type="EMBL" id="BMCJ01000004">
    <property type="protein sequence ID" value="GGC91255.1"/>
    <property type="molecule type" value="Genomic_DNA"/>
</dbReference>
<dbReference type="PANTHER" id="PTHR34471:SF1">
    <property type="entry name" value="ARGININE REPRESSOR"/>
    <property type="match status" value="1"/>
</dbReference>
<evidence type="ECO:0000256" key="8">
    <source>
        <dbReference type="NCBIfam" id="TIGR01529"/>
    </source>
</evidence>
<gene>
    <name evidence="11" type="primary">argR2</name>
    <name evidence="7" type="synonym">argR</name>
    <name evidence="11" type="ORF">GCM10007216_22480</name>
</gene>
<evidence type="ECO:0000259" key="9">
    <source>
        <dbReference type="Pfam" id="PF01316"/>
    </source>
</evidence>